<dbReference type="EMBL" id="JAGDYM010000022">
    <property type="protein sequence ID" value="MBO1903258.1"/>
    <property type="molecule type" value="Genomic_DNA"/>
</dbReference>
<dbReference type="GO" id="GO:0016787">
    <property type="term" value="F:hydrolase activity"/>
    <property type="evidence" value="ECO:0007669"/>
    <property type="project" value="UniProtKB-KW"/>
</dbReference>
<keyword evidence="4" id="KW-1185">Reference proteome</keyword>
<name>A0A939MLL9_9MICO</name>
<reference evidence="3" key="1">
    <citation type="submission" date="2021-03" db="EMBL/GenBank/DDBJ databases">
        <title>Leucobacter chromiisoli sp. nov., isolated from chromium-containing soil of chemical plant.</title>
        <authorList>
            <person name="Xu Z."/>
        </authorList>
    </citation>
    <scope>NUCLEOTIDE SEQUENCE</scope>
    <source>
        <strain evidence="3">S27</strain>
    </source>
</reference>
<evidence type="ECO:0000313" key="4">
    <source>
        <dbReference type="Proteomes" id="UP000664382"/>
    </source>
</evidence>
<proteinExistence type="predicted"/>
<dbReference type="AlphaFoldDB" id="A0A939MLL9"/>
<dbReference type="Pfam" id="PF12697">
    <property type="entry name" value="Abhydrolase_6"/>
    <property type="match status" value="1"/>
</dbReference>
<keyword evidence="1 3" id="KW-0378">Hydrolase</keyword>
<evidence type="ECO:0000259" key="2">
    <source>
        <dbReference type="Pfam" id="PF12697"/>
    </source>
</evidence>
<dbReference type="GO" id="GO:0016020">
    <property type="term" value="C:membrane"/>
    <property type="evidence" value="ECO:0007669"/>
    <property type="project" value="TreeGrafter"/>
</dbReference>
<dbReference type="PANTHER" id="PTHR43798:SF31">
    <property type="entry name" value="AB HYDROLASE SUPERFAMILY PROTEIN YCLE"/>
    <property type="match status" value="1"/>
</dbReference>
<dbReference type="SUPFAM" id="SSF53474">
    <property type="entry name" value="alpha/beta-Hydrolases"/>
    <property type="match status" value="1"/>
</dbReference>
<dbReference type="Proteomes" id="UP000664382">
    <property type="component" value="Unassembled WGS sequence"/>
</dbReference>
<dbReference type="InterPro" id="IPR050266">
    <property type="entry name" value="AB_hydrolase_sf"/>
</dbReference>
<organism evidence="3 4">
    <name type="scientific">Leucobacter weissii</name>
    <dbReference type="NCBI Taxonomy" id="1983706"/>
    <lineage>
        <taxon>Bacteria</taxon>
        <taxon>Bacillati</taxon>
        <taxon>Actinomycetota</taxon>
        <taxon>Actinomycetes</taxon>
        <taxon>Micrococcales</taxon>
        <taxon>Microbacteriaceae</taxon>
        <taxon>Leucobacter</taxon>
    </lineage>
</organism>
<protein>
    <submittedName>
        <fullName evidence="3">Alpha/beta fold hydrolase</fullName>
    </submittedName>
</protein>
<gene>
    <name evidence="3" type="ORF">J4H92_15040</name>
</gene>
<evidence type="ECO:0000256" key="1">
    <source>
        <dbReference type="ARBA" id="ARBA00022801"/>
    </source>
</evidence>
<dbReference type="RefSeq" id="WP_208098991.1">
    <property type="nucleotide sequence ID" value="NZ_JAGDYM010000022.1"/>
</dbReference>
<evidence type="ECO:0000313" key="3">
    <source>
        <dbReference type="EMBL" id="MBO1903258.1"/>
    </source>
</evidence>
<dbReference type="Gene3D" id="3.40.50.1820">
    <property type="entry name" value="alpha/beta hydrolase"/>
    <property type="match status" value="1"/>
</dbReference>
<sequence>MSDARAGTVVFLHGVGVGPESWDGQIAALPRGFEGIAPAVTGMTDTDAASFSLEAAAREVWENLELRGVAKAHLCGLSLGAMVATRFAIDYPERTASLTLSGAQARPPRILLGIQTAVLRVLPARLATPPGMSKRGLRAVLRAVGAVDLRAELPLITAPTLVMCGSRDHPNLPAARELAAAIPDAKLQIVPGARHEWNTQMPEVFSARLNQFLFRVGG</sequence>
<accession>A0A939MLL9</accession>
<comment type="caution">
    <text evidence="3">The sequence shown here is derived from an EMBL/GenBank/DDBJ whole genome shotgun (WGS) entry which is preliminary data.</text>
</comment>
<dbReference type="InterPro" id="IPR000073">
    <property type="entry name" value="AB_hydrolase_1"/>
</dbReference>
<dbReference type="PANTHER" id="PTHR43798">
    <property type="entry name" value="MONOACYLGLYCEROL LIPASE"/>
    <property type="match status" value="1"/>
</dbReference>
<dbReference type="InterPro" id="IPR029058">
    <property type="entry name" value="AB_hydrolase_fold"/>
</dbReference>
<feature type="domain" description="AB hydrolase-1" evidence="2">
    <location>
        <begin position="9"/>
        <end position="207"/>
    </location>
</feature>